<keyword evidence="6" id="KW-0479">Metal-binding</keyword>
<evidence type="ECO:0000256" key="8">
    <source>
        <dbReference type="ARBA" id="ARBA00023054"/>
    </source>
</evidence>
<accession>A0A9Q0DB19</accession>
<reference evidence="12" key="1">
    <citation type="submission" date="2022-07" db="EMBL/GenBank/DDBJ databases">
        <title>Chromosome-level genome of Muraenolepis orangiensis.</title>
        <authorList>
            <person name="Kim J."/>
        </authorList>
    </citation>
    <scope>NUCLEOTIDE SEQUENCE</scope>
    <source>
        <strain evidence="12">KU_S4_2022</strain>
        <tissue evidence="12">Muscle</tissue>
    </source>
</reference>
<evidence type="ECO:0000256" key="2">
    <source>
        <dbReference type="ARBA" id="ARBA00004496"/>
    </source>
</evidence>
<evidence type="ECO:0000256" key="4">
    <source>
        <dbReference type="ARBA" id="ARBA00022490"/>
    </source>
</evidence>
<feature type="domain" description="COS" evidence="11">
    <location>
        <begin position="16"/>
        <end position="78"/>
    </location>
</feature>
<dbReference type="GO" id="GO:0061630">
    <property type="term" value="F:ubiquitin protein ligase activity"/>
    <property type="evidence" value="ECO:0007669"/>
    <property type="project" value="UniProtKB-EC"/>
</dbReference>
<keyword evidence="4" id="KW-0963">Cytoplasm</keyword>
<evidence type="ECO:0000256" key="1">
    <source>
        <dbReference type="ARBA" id="ARBA00000900"/>
    </source>
</evidence>
<gene>
    <name evidence="12" type="ORF">NHX12_014971</name>
</gene>
<comment type="catalytic activity">
    <reaction evidence="1">
        <text>S-ubiquitinyl-[E2 ubiquitin-conjugating enzyme]-L-cysteine + [acceptor protein]-L-lysine = [E2 ubiquitin-conjugating enzyme]-L-cysteine + N(6)-ubiquitinyl-[acceptor protein]-L-lysine.</text>
        <dbReference type="EC" id="2.3.2.27"/>
    </reaction>
</comment>
<dbReference type="InterPro" id="IPR050617">
    <property type="entry name" value="E3_ligase_FN3/SPRY"/>
</dbReference>
<dbReference type="PROSITE" id="PS50188">
    <property type="entry name" value="B302_SPRY"/>
    <property type="match status" value="1"/>
</dbReference>
<evidence type="ECO:0000256" key="7">
    <source>
        <dbReference type="ARBA" id="ARBA00022786"/>
    </source>
</evidence>
<dbReference type="InterPro" id="IPR017903">
    <property type="entry name" value="COS_domain"/>
</dbReference>
<evidence type="ECO:0000256" key="6">
    <source>
        <dbReference type="ARBA" id="ARBA00022723"/>
    </source>
</evidence>
<keyword evidence="13" id="KW-1185">Reference proteome</keyword>
<comment type="subcellular location">
    <subcellularLocation>
        <location evidence="2">Cytoplasm</location>
    </subcellularLocation>
</comment>
<feature type="compositionally biased region" description="Basic and acidic residues" evidence="9">
    <location>
        <begin position="105"/>
        <end position="125"/>
    </location>
</feature>
<keyword evidence="7" id="KW-0833">Ubl conjugation pathway</keyword>
<evidence type="ECO:0000256" key="5">
    <source>
        <dbReference type="ARBA" id="ARBA00022679"/>
    </source>
</evidence>
<dbReference type="OrthoDB" id="9049620at2759"/>
<evidence type="ECO:0000313" key="13">
    <source>
        <dbReference type="Proteomes" id="UP001148018"/>
    </source>
</evidence>
<dbReference type="InterPro" id="IPR001870">
    <property type="entry name" value="B30.2/SPRY"/>
</dbReference>
<dbReference type="Proteomes" id="UP001148018">
    <property type="component" value="Unassembled WGS sequence"/>
</dbReference>
<keyword evidence="5" id="KW-0808">Transferase</keyword>
<feature type="region of interest" description="Disordered" evidence="9">
    <location>
        <begin position="105"/>
        <end position="126"/>
    </location>
</feature>
<feature type="non-terminal residue" evidence="12">
    <location>
        <position position="212"/>
    </location>
</feature>
<feature type="domain" description="B30.2/SPRY" evidence="10">
    <location>
        <begin position="68"/>
        <end position="212"/>
    </location>
</feature>
<evidence type="ECO:0000256" key="9">
    <source>
        <dbReference type="SAM" id="MobiDB-lite"/>
    </source>
</evidence>
<sequence>CIERSSSLITQADQTLKETDHARFLQSAKGIADRVSMMDMFISLALDFTREKKLLESLDYLTECSTKYVLVVKAINQFNWGRKEGQPFKLDSKSAHRKLKVSHDNLSVERDEASSKKGHSQDRFTSHSSYGVVGNVYIDSGHHYREALIGGSTWYTVGVAYKSAPRHEWIGKKLVVLSALPLQQLVGGAAQQQGVATGAAAGACSWTTTRAT</sequence>
<dbReference type="AlphaFoldDB" id="A0A9Q0DB19"/>
<dbReference type="InterPro" id="IPR013320">
    <property type="entry name" value="ConA-like_dom_sf"/>
</dbReference>
<dbReference type="GO" id="GO:0070507">
    <property type="term" value="P:regulation of microtubule cytoskeleton organization"/>
    <property type="evidence" value="ECO:0007669"/>
    <property type="project" value="TreeGrafter"/>
</dbReference>
<evidence type="ECO:0000259" key="11">
    <source>
        <dbReference type="PROSITE" id="PS51262"/>
    </source>
</evidence>
<dbReference type="PANTHER" id="PTHR24099:SF23">
    <property type="entry name" value="E3 UBIQUITIN-PROTEIN LIGASE MIDLINE-1"/>
    <property type="match status" value="1"/>
</dbReference>
<keyword evidence="8" id="KW-0175">Coiled coil</keyword>
<dbReference type="EC" id="2.3.2.27" evidence="3"/>
<dbReference type="EMBL" id="JANIIK010000119">
    <property type="protein sequence ID" value="KAJ3584476.1"/>
    <property type="molecule type" value="Genomic_DNA"/>
</dbReference>
<proteinExistence type="predicted"/>
<evidence type="ECO:0000256" key="3">
    <source>
        <dbReference type="ARBA" id="ARBA00012483"/>
    </source>
</evidence>
<evidence type="ECO:0000313" key="12">
    <source>
        <dbReference type="EMBL" id="KAJ3584476.1"/>
    </source>
</evidence>
<organism evidence="12 13">
    <name type="scientific">Muraenolepis orangiensis</name>
    <name type="common">Patagonian moray cod</name>
    <dbReference type="NCBI Taxonomy" id="630683"/>
    <lineage>
        <taxon>Eukaryota</taxon>
        <taxon>Metazoa</taxon>
        <taxon>Chordata</taxon>
        <taxon>Craniata</taxon>
        <taxon>Vertebrata</taxon>
        <taxon>Euteleostomi</taxon>
        <taxon>Actinopterygii</taxon>
        <taxon>Neopterygii</taxon>
        <taxon>Teleostei</taxon>
        <taxon>Neoteleostei</taxon>
        <taxon>Acanthomorphata</taxon>
        <taxon>Zeiogadaria</taxon>
        <taxon>Gadariae</taxon>
        <taxon>Gadiformes</taxon>
        <taxon>Muraenolepidoidei</taxon>
        <taxon>Muraenolepididae</taxon>
        <taxon>Muraenolepis</taxon>
    </lineage>
</organism>
<dbReference type="SUPFAM" id="SSF49899">
    <property type="entry name" value="Concanavalin A-like lectins/glucanases"/>
    <property type="match status" value="1"/>
</dbReference>
<dbReference type="InterPro" id="IPR043136">
    <property type="entry name" value="B30.2/SPRY_sf"/>
</dbReference>
<evidence type="ECO:0000259" key="10">
    <source>
        <dbReference type="PROSITE" id="PS50188"/>
    </source>
</evidence>
<dbReference type="GO" id="GO:0005737">
    <property type="term" value="C:cytoplasm"/>
    <property type="evidence" value="ECO:0007669"/>
    <property type="project" value="UniProtKB-SubCell"/>
</dbReference>
<dbReference type="PROSITE" id="PS51262">
    <property type="entry name" value="COS"/>
    <property type="match status" value="1"/>
</dbReference>
<dbReference type="Gene3D" id="2.60.120.920">
    <property type="match status" value="1"/>
</dbReference>
<dbReference type="PANTHER" id="PTHR24099">
    <property type="entry name" value="E3 UBIQUITIN-PROTEIN LIGASE TRIM36-RELATED"/>
    <property type="match status" value="1"/>
</dbReference>
<protein>
    <recommendedName>
        <fullName evidence="3">RING-type E3 ubiquitin transferase</fullName>
        <ecNumber evidence="3">2.3.2.27</ecNumber>
    </recommendedName>
</protein>
<name>A0A9Q0DB19_9TELE</name>
<comment type="caution">
    <text evidence="12">The sequence shown here is derived from an EMBL/GenBank/DDBJ whole genome shotgun (WGS) entry which is preliminary data.</text>
</comment>
<dbReference type="GO" id="GO:0046872">
    <property type="term" value="F:metal ion binding"/>
    <property type="evidence" value="ECO:0007669"/>
    <property type="project" value="UniProtKB-KW"/>
</dbReference>